<evidence type="ECO:0000313" key="3">
    <source>
        <dbReference type="Proteomes" id="UP001177003"/>
    </source>
</evidence>
<dbReference type="InterPro" id="IPR017627">
    <property type="entry name" value="UGHY"/>
</dbReference>
<proteinExistence type="predicted"/>
<dbReference type="AlphaFoldDB" id="A0AA35Z292"/>
<evidence type="ECO:0000313" key="2">
    <source>
        <dbReference type="EMBL" id="CAI9284555.1"/>
    </source>
</evidence>
<keyword evidence="3" id="KW-1185">Reference proteome</keyword>
<feature type="compositionally biased region" description="Basic residues" evidence="1">
    <location>
        <begin position="186"/>
        <end position="195"/>
    </location>
</feature>
<name>A0AA35Z292_LACSI</name>
<dbReference type="EMBL" id="OX465081">
    <property type="protein sequence ID" value="CAI9284555.1"/>
    <property type="molecule type" value="Genomic_DNA"/>
</dbReference>
<evidence type="ECO:0000256" key="1">
    <source>
        <dbReference type="SAM" id="MobiDB-lite"/>
    </source>
</evidence>
<dbReference type="InterPro" id="IPR011051">
    <property type="entry name" value="RmlC_Cupin_sf"/>
</dbReference>
<dbReference type="SUPFAM" id="SSF51182">
    <property type="entry name" value="RmlC-like cupins"/>
    <property type="match status" value="1"/>
</dbReference>
<feature type="region of interest" description="Disordered" evidence="1">
    <location>
        <begin position="145"/>
        <end position="170"/>
    </location>
</feature>
<accession>A0AA35Z292</accession>
<reference evidence="2" key="1">
    <citation type="submission" date="2023-04" db="EMBL/GenBank/DDBJ databases">
        <authorList>
            <person name="Vijverberg K."/>
            <person name="Xiong W."/>
            <person name="Schranz E."/>
        </authorList>
    </citation>
    <scope>NUCLEOTIDE SEQUENCE</scope>
</reference>
<protein>
    <submittedName>
        <fullName evidence="2">Uncharacterized protein</fullName>
    </submittedName>
</protein>
<dbReference type="GO" id="GO:0071522">
    <property type="term" value="F:ureidoglycine aminohydrolase activity"/>
    <property type="evidence" value="ECO:0007669"/>
    <property type="project" value="InterPro"/>
</dbReference>
<dbReference type="Proteomes" id="UP001177003">
    <property type="component" value="Chromosome 5"/>
</dbReference>
<dbReference type="Gene3D" id="2.60.120.10">
    <property type="entry name" value="Jelly Rolls"/>
    <property type="match status" value="1"/>
</dbReference>
<sequence length="367" mass="40890">MVATGVSKVPYFFSTRCSNSSLQSQYGTPALANEIKEALEGNNDMAKIEAMKKAVMLLLNGETPPHRNFEAMKHDITMMLLKPTLTRGADESHQQGVPVMKNNNNQKVASIGVSQRSEVTSETNVMHDWDPSDWWFMHEYPPPPPPSVVKDEGGGGNKGKKPTTTYTKSHSRSIVVMPMAVKIIKMKPRRERKPRGGGVRIHSPNNNTEDEAPPFKQQQQPGFRKYGQNNRGGGGGRKHNSNNNAKINQENPRQNLHYEYQPLGSNKPDARTATVAAATDGYGNAMGQRQIMDFQPGKFLNGKEVHYNQHGLLLLEGQGIYCLGDSCDTITFRFTNPIYMSHSLVTDSLGSIKRSIFLLKRTVPFDY</sequence>
<gene>
    <name evidence="2" type="ORF">LSALG_LOCUS24075</name>
</gene>
<dbReference type="InterPro" id="IPR014710">
    <property type="entry name" value="RmlC-like_jellyroll"/>
</dbReference>
<feature type="region of interest" description="Disordered" evidence="1">
    <location>
        <begin position="186"/>
        <end position="252"/>
    </location>
</feature>
<dbReference type="PANTHER" id="PTHR34571:SF1">
    <property type="entry name" value="(S)-UREIDOGLYCINE AMINOHYDROLASE"/>
    <property type="match status" value="1"/>
</dbReference>
<organism evidence="2 3">
    <name type="scientific">Lactuca saligna</name>
    <name type="common">Willowleaf lettuce</name>
    <dbReference type="NCBI Taxonomy" id="75948"/>
    <lineage>
        <taxon>Eukaryota</taxon>
        <taxon>Viridiplantae</taxon>
        <taxon>Streptophyta</taxon>
        <taxon>Embryophyta</taxon>
        <taxon>Tracheophyta</taxon>
        <taxon>Spermatophyta</taxon>
        <taxon>Magnoliopsida</taxon>
        <taxon>eudicotyledons</taxon>
        <taxon>Gunneridae</taxon>
        <taxon>Pentapetalae</taxon>
        <taxon>asterids</taxon>
        <taxon>campanulids</taxon>
        <taxon>Asterales</taxon>
        <taxon>Asteraceae</taxon>
        <taxon>Cichorioideae</taxon>
        <taxon>Cichorieae</taxon>
        <taxon>Lactucinae</taxon>
        <taxon>Lactuca</taxon>
    </lineage>
</organism>
<dbReference type="PANTHER" id="PTHR34571">
    <property type="entry name" value="(S)-UREIDOGLYCINE AMINOHYDROLASE"/>
    <property type="match status" value="1"/>
</dbReference>